<keyword evidence="3" id="KW-1185">Reference proteome</keyword>
<evidence type="ECO:0000313" key="3">
    <source>
        <dbReference type="Proteomes" id="UP000638848"/>
    </source>
</evidence>
<evidence type="ECO:0000313" key="2">
    <source>
        <dbReference type="EMBL" id="GGG68505.1"/>
    </source>
</evidence>
<dbReference type="Proteomes" id="UP000638848">
    <property type="component" value="Unassembled WGS sequence"/>
</dbReference>
<proteinExistence type="predicted"/>
<comment type="caution">
    <text evidence="2">The sequence shown here is derived from an EMBL/GenBank/DDBJ whole genome shotgun (WGS) entry which is preliminary data.</text>
</comment>
<organism evidence="2 3">
    <name type="scientific">Kocuria dechangensis</name>
    <dbReference type="NCBI Taxonomy" id="1176249"/>
    <lineage>
        <taxon>Bacteria</taxon>
        <taxon>Bacillati</taxon>
        <taxon>Actinomycetota</taxon>
        <taxon>Actinomycetes</taxon>
        <taxon>Micrococcales</taxon>
        <taxon>Micrococcaceae</taxon>
        <taxon>Kocuria</taxon>
    </lineage>
</organism>
<name>A0A917H5U6_9MICC</name>
<sequence>MGAVGTGIVLLSRRGLTRLSPGGPRGRCPDAAGARPVRGAGFTGISGNGQKGRLYRPVIGR</sequence>
<gene>
    <name evidence="2" type="ORF">GCM10011374_36070</name>
</gene>
<dbReference type="EMBL" id="BMEQ01000030">
    <property type="protein sequence ID" value="GGG68505.1"/>
    <property type="molecule type" value="Genomic_DNA"/>
</dbReference>
<reference evidence="2" key="2">
    <citation type="submission" date="2020-09" db="EMBL/GenBank/DDBJ databases">
        <authorList>
            <person name="Sun Q."/>
            <person name="Zhou Y."/>
        </authorList>
    </citation>
    <scope>NUCLEOTIDE SEQUENCE</scope>
    <source>
        <strain evidence="2">CGMCC 1.12187</strain>
    </source>
</reference>
<accession>A0A917H5U6</accession>
<feature type="region of interest" description="Disordered" evidence="1">
    <location>
        <begin position="16"/>
        <end position="48"/>
    </location>
</feature>
<dbReference type="AlphaFoldDB" id="A0A917H5U6"/>
<reference evidence="2" key="1">
    <citation type="journal article" date="2014" name="Int. J. Syst. Evol. Microbiol.">
        <title>Complete genome sequence of Corynebacterium casei LMG S-19264T (=DSM 44701T), isolated from a smear-ripened cheese.</title>
        <authorList>
            <consortium name="US DOE Joint Genome Institute (JGI-PGF)"/>
            <person name="Walter F."/>
            <person name="Albersmeier A."/>
            <person name="Kalinowski J."/>
            <person name="Ruckert C."/>
        </authorList>
    </citation>
    <scope>NUCLEOTIDE SEQUENCE</scope>
    <source>
        <strain evidence="2">CGMCC 1.12187</strain>
    </source>
</reference>
<protein>
    <submittedName>
        <fullName evidence="2">Uncharacterized protein</fullName>
    </submittedName>
</protein>
<evidence type="ECO:0000256" key="1">
    <source>
        <dbReference type="SAM" id="MobiDB-lite"/>
    </source>
</evidence>